<keyword evidence="2" id="KW-1185">Reference proteome</keyword>
<proteinExistence type="predicted"/>
<dbReference type="EMBL" id="CP182909">
    <property type="protein sequence ID" value="XPM65548.1"/>
    <property type="molecule type" value="Genomic_DNA"/>
</dbReference>
<evidence type="ECO:0000313" key="2">
    <source>
        <dbReference type="Proteomes" id="UP000095472"/>
    </source>
</evidence>
<protein>
    <submittedName>
        <fullName evidence="1">Uncharacterized protein</fullName>
    </submittedName>
</protein>
<name>A0ACD5GX17_9CYAN</name>
<gene>
    <name evidence="1" type="ORF">BH720_007770</name>
</gene>
<sequence>MNELVRKVQELADTTAQKVKETTETVNQNVQHSLESLSQKAIATANSGKAKVEEYQTNVTLSLSASAIALSNSLQHLPKTATELAQEMPAIARRLRTGAGLRLGDPARADAEVMKLFDKIPGTSKLNADEATIRQFLAVDIPPRPKGARIP</sequence>
<accession>A0ACD5GX17</accession>
<dbReference type="Proteomes" id="UP000095472">
    <property type="component" value="Chromosome"/>
</dbReference>
<evidence type="ECO:0000313" key="1">
    <source>
        <dbReference type="EMBL" id="XPM65548.1"/>
    </source>
</evidence>
<organism evidence="1 2">
    <name type="scientific">Desertifilum tharense IPPAS B-1220</name>
    <dbReference type="NCBI Taxonomy" id="1781255"/>
    <lineage>
        <taxon>Bacteria</taxon>
        <taxon>Bacillati</taxon>
        <taxon>Cyanobacteriota</taxon>
        <taxon>Cyanophyceae</taxon>
        <taxon>Desertifilales</taxon>
        <taxon>Desertifilaceae</taxon>
        <taxon>Desertifilum</taxon>
    </lineage>
</organism>
<reference evidence="1 2" key="1">
    <citation type="journal article" date="2016" name="Genome Announc.">
        <title>Draft Genome Sequence of the Thermotolerant Cyanobacterium Desertifilum sp. IPPAS B-1220.</title>
        <authorList>
            <person name="Mironov K.S."/>
            <person name="Sinetova M.A."/>
            <person name="Bolatkhan K."/>
            <person name="Zayadan B.K."/>
            <person name="Ustinova V.V."/>
            <person name="Kupriyanova E.V."/>
            <person name="Skrypnik A.N."/>
            <person name="Gogoleva N.E."/>
            <person name="Gogolev Y.V."/>
            <person name="Los D.A."/>
        </authorList>
    </citation>
    <scope>NUCLEOTIDE SEQUENCE [LARGE SCALE GENOMIC DNA]</scope>
    <source>
        <strain evidence="1 2">IPPAS B-1220</strain>
    </source>
</reference>